<keyword evidence="3" id="KW-0998">Cell outer membrane</keyword>
<feature type="domain" description="TonB-dependent receptor plug" evidence="5">
    <location>
        <begin position="129"/>
        <end position="215"/>
    </location>
</feature>
<dbReference type="SUPFAM" id="SSF56935">
    <property type="entry name" value="Porins"/>
    <property type="match status" value="1"/>
</dbReference>
<evidence type="ECO:0000313" key="7">
    <source>
        <dbReference type="EMBL" id="MCZ2475071.1"/>
    </source>
</evidence>
<dbReference type="InterPro" id="IPR008969">
    <property type="entry name" value="CarboxyPept-like_regulatory"/>
</dbReference>
<keyword evidence="4" id="KW-0732">Signal</keyword>
<accession>A0ABT4JFL8</accession>
<keyword evidence="2" id="KW-0472">Membrane</keyword>
<dbReference type="Pfam" id="PF07715">
    <property type="entry name" value="Plug"/>
    <property type="match status" value="1"/>
</dbReference>
<comment type="caution">
    <text evidence="7">The sequence shown here is derived from an EMBL/GenBank/DDBJ whole genome shotgun (WGS) entry which is preliminary data.</text>
</comment>
<dbReference type="InterPro" id="IPR036942">
    <property type="entry name" value="Beta-barrel_TonB_sf"/>
</dbReference>
<dbReference type="PANTHER" id="PTHR40980:SF4">
    <property type="entry name" value="TONB-DEPENDENT RECEPTOR-LIKE BETA-BARREL DOMAIN-CONTAINING PROTEIN"/>
    <property type="match status" value="1"/>
</dbReference>
<keyword evidence="8" id="KW-1185">Reference proteome</keyword>
<evidence type="ECO:0000256" key="1">
    <source>
        <dbReference type="ARBA" id="ARBA00004442"/>
    </source>
</evidence>
<evidence type="ECO:0000256" key="2">
    <source>
        <dbReference type="ARBA" id="ARBA00023136"/>
    </source>
</evidence>
<evidence type="ECO:0000259" key="6">
    <source>
        <dbReference type="Pfam" id="PF14905"/>
    </source>
</evidence>
<dbReference type="SUPFAM" id="SSF49464">
    <property type="entry name" value="Carboxypeptidase regulatory domain-like"/>
    <property type="match status" value="1"/>
</dbReference>
<organism evidence="7 8">
    <name type="scientific">Aquirufa ecclesiirivi</name>
    <dbReference type="NCBI Taxonomy" id="2715124"/>
    <lineage>
        <taxon>Bacteria</taxon>
        <taxon>Pseudomonadati</taxon>
        <taxon>Bacteroidota</taxon>
        <taxon>Cytophagia</taxon>
        <taxon>Cytophagales</taxon>
        <taxon>Flectobacillaceae</taxon>
        <taxon>Aquirufa</taxon>
    </lineage>
</organism>
<sequence>MKKALLVILLIVANLSIVVSQGNTISGKLIDQQSRQKIEFANVSLWKKDSTVWKGTLSDTLGKFVFSDVPMNIAYLKVQALSYKTRTFSLAEFKQLTSHEIALVPDNQTLHEVIVTGEKAVAALQMDKQTFQTKQFQNAANGTGMDLMQRLPAVTVNTEGEIALRGSTGFVLLVDGKPSTRTPADILAQLPANIIESIELITSPSAKYDADGKAGIINIITKKNTRIGTSWSGNIMNGGILPLRFGSDLQWTFTDKKWSVFAAADYRRFDIDGFRVGEIRTKFQDTLTYMPSQGVRNYMDFQYSFRAGGTFQASSVDQWNWSAYIGEKQTDRTANLHYQDFIRTPAGTDLFSSFNASQSPYKQFYNQNLFVRSGKFQTYNIDYSHTYPNQAKLSLLGLYEFSKLGGPLNNYDTYEGSNKLLLWERSTETSPLSAWRFQLDYSLPLRNKNKLEVGYHIRHVNHQGDFLFERYAAGTSTWVSDPNYTDKMVLVQSIHAPYVQLNGAKKQFSYAVGLRSEWMDRTLTHDGEPGKIYALNQIYIFPSLQGIWKLEGEKTLRIGYSRRIERPTSKLMSPFKNHRHAETIETGDPNLLPEIANVLEIGLSKGFENFSFTATAYVNFLQDKVFRVNEIYSRTILGRTYTNAGNSQSTGVEFLTEIRPSKIWKIYLSGNLYQFDVQGNFRGIETRQSSFNYNLNGNTSLDISPTLRFVWDFTYLSKSVTTQGYDSDLLLSNVSLKYSLWGNKANVNLQCLNVFNSNIQTIVTQTPSFYSSTDYRKWDRVIQLSVGFRINDRGQKTKSTKTEYGEKDF</sequence>
<keyword evidence="7" id="KW-0675">Receptor</keyword>
<proteinExistence type="predicted"/>
<evidence type="ECO:0000259" key="5">
    <source>
        <dbReference type="Pfam" id="PF07715"/>
    </source>
</evidence>
<evidence type="ECO:0000256" key="3">
    <source>
        <dbReference type="ARBA" id="ARBA00023237"/>
    </source>
</evidence>
<feature type="chain" id="PRO_5045136934" evidence="4">
    <location>
        <begin position="22"/>
        <end position="809"/>
    </location>
</feature>
<dbReference type="Gene3D" id="2.40.170.20">
    <property type="entry name" value="TonB-dependent receptor, beta-barrel domain"/>
    <property type="match status" value="1"/>
</dbReference>
<comment type="subcellular location">
    <subcellularLocation>
        <location evidence="1">Cell outer membrane</location>
    </subcellularLocation>
</comment>
<feature type="signal peptide" evidence="4">
    <location>
        <begin position="1"/>
        <end position="21"/>
    </location>
</feature>
<feature type="domain" description="Outer membrane protein beta-barrel" evidence="6">
    <location>
        <begin position="391"/>
        <end position="786"/>
    </location>
</feature>
<reference evidence="7 8" key="1">
    <citation type="submission" date="2020-03" db="EMBL/GenBank/DDBJ databases">
        <authorList>
            <person name="Pitt A."/>
            <person name="Hahn M.W."/>
        </authorList>
    </citation>
    <scope>NUCLEOTIDE SEQUENCE [LARGE SCALE GENOMIC DNA]</scope>
    <source>
        <strain evidence="7 8">5A-MARBSE</strain>
    </source>
</reference>
<evidence type="ECO:0000256" key="4">
    <source>
        <dbReference type="SAM" id="SignalP"/>
    </source>
</evidence>
<protein>
    <submittedName>
        <fullName evidence="7">TonB-dependent receptor</fullName>
    </submittedName>
</protein>
<dbReference type="InterPro" id="IPR012910">
    <property type="entry name" value="Plug_dom"/>
</dbReference>
<name>A0ABT4JFL8_9BACT</name>
<dbReference type="RefSeq" id="WP_269009944.1">
    <property type="nucleotide sequence ID" value="NZ_JAANOH010000002.1"/>
</dbReference>
<dbReference type="EMBL" id="JAANOH010000002">
    <property type="protein sequence ID" value="MCZ2475071.1"/>
    <property type="molecule type" value="Genomic_DNA"/>
</dbReference>
<dbReference type="InterPro" id="IPR041700">
    <property type="entry name" value="OMP_b-brl_3"/>
</dbReference>
<dbReference type="Proteomes" id="UP001321186">
    <property type="component" value="Unassembled WGS sequence"/>
</dbReference>
<dbReference type="PANTHER" id="PTHR40980">
    <property type="entry name" value="PLUG DOMAIN-CONTAINING PROTEIN"/>
    <property type="match status" value="1"/>
</dbReference>
<dbReference type="Pfam" id="PF14905">
    <property type="entry name" value="OMP_b-brl_3"/>
    <property type="match status" value="1"/>
</dbReference>
<gene>
    <name evidence="7" type="ORF">G9H61_06420</name>
</gene>
<dbReference type="InterPro" id="IPR037066">
    <property type="entry name" value="Plug_dom_sf"/>
</dbReference>
<dbReference type="Gene3D" id="2.170.130.10">
    <property type="entry name" value="TonB-dependent receptor, plug domain"/>
    <property type="match status" value="1"/>
</dbReference>
<dbReference type="Pfam" id="PF13715">
    <property type="entry name" value="CarbopepD_reg_2"/>
    <property type="match status" value="1"/>
</dbReference>
<evidence type="ECO:0000313" key="8">
    <source>
        <dbReference type="Proteomes" id="UP001321186"/>
    </source>
</evidence>